<organism evidence="12 13">
    <name type="scientific">Boothiomyces macroporosus</name>
    <dbReference type="NCBI Taxonomy" id="261099"/>
    <lineage>
        <taxon>Eukaryota</taxon>
        <taxon>Fungi</taxon>
        <taxon>Fungi incertae sedis</taxon>
        <taxon>Chytridiomycota</taxon>
        <taxon>Chytridiomycota incertae sedis</taxon>
        <taxon>Chytridiomycetes</taxon>
        <taxon>Rhizophydiales</taxon>
        <taxon>Terramycetaceae</taxon>
        <taxon>Boothiomyces</taxon>
    </lineage>
</organism>
<evidence type="ECO:0000256" key="1">
    <source>
        <dbReference type="ARBA" id="ARBA00004141"/>
    </source>
</evidence>
<dbReference type="Gene3D" id="2.60.120.10">
    <property type="entry name" value="Jelly Rolls"/>
    <property type="match status" value="9"/>
</dbReference>
<dbReference type="InterPro" id="IPR014710">
    <property type="entry name" value="RmlC-like_jellyroll"/>
</dbReference>
<feature type="coiled-coil region" evidence="9">
    <location>
        <begin position="420"/>
        <end position="447"/>
    </location>
</feature>
<keyword evidence="13" id="KW-1185">Reference proteome</keyword>
<feature type="region of interest" description="Disordered" evidence="10">
    <location>
        <begin position="274"/>
        <end position="297"/>
    </location>
</feature>
<dbReference type="Proteomes" id="UP001210925">
    <property type="component" value="Unassembled WGS sequence"/>
</dbReference>
<reference evidence="12" key="1">
    <citation type="submission" date="2020-05" db="EMBL/GenBank/DDBJ databases">
        <title>Phylogenomic resolution of chytrid fungi.</title>
        <authorList>
            <person name="Stajich J.E."/>
            <person name="Amses K."/>
            <person name="Simmons R."/>
            <person name="Seto K."/>
            <person name="Myers J."/>
            <person name="Bonds A."/>
            <person name="Quandt C.A."/>
            <person name="Barry K."/>
            <person name="Liu P."/>
            <person name="Grigoriev I."/>
            <person name="Longcore J.E."/>
            <person name="James T.Y."/>
        </authorList>
    </citation>
    <scope>NUCLEOTIDE SEQUENCE</scope>
    <source>
        <strain evidence="12">PLAUS21</strain>
    </source>
</reference>
<feature type="domain" description="Cyclic nucleotide-binding" evidence="11">
    <location>
        <begin position="1620"/>
        <end position="1692"/>
    </location>
</feature>
<feature type="region of interest" description="Disordered" evidence="10">
    <location>
        <begin position="354"/>
        <end position="376"/>
    </location>
</feature>
<keyword evidence="5" id="KW-0406">Ion transport</keyword>
<keyword evidence="4" id="KW-1133">Transmembrane helix</keyword>
<feature type="domain" description="Cyclic nucleotide-binding" evidence="11">
    <location>
        <begin position="1230"/>
        <end position="1324"/>
    </location>
</feature>
<evidence type="ECO:0000256" key="3">
    <source>
        <dbReference type="ARBA" id="ARBA00022692"/>
    </source>
</evidence>
<proteinExistence type="predicted"/>
<accession>A0AAD5UF14</accession>
<dbReference type="Gene3D" id="1.10.287.630">
    <property type="entry name" value="Helix hairpin bin"/>
    <property type="match status" value="1"/>
</dbReference>
<dbReference type="GO" id="GO:0005221">
    <property type="term" value="F:intracellularly cyclic nucleotide-activated monoatomic cation channel activity"/>
    <property type="evidence" value="ECO:0007669"/>
    <property type="project" value="InterPro"/>
</dbReference>
<evidence type="ECO:0000256" key="2">
    <source>
        <dbReference type="ARBA" id="ARBA00022448"/>
    </source>
</evidence>
<dbReference type="InterPro" id="IPR000595">
    <property type="entry name" value="cNMP-bd_dom"/>
</dbReference>
<evidence type="ECO:0000256" key="9">
    <source>
        <dbReference type="SAM" id="Coils"/>
    </source>
</evidence>
<dbReference type="PROSITE" id="PS00888">
    <property type="entry name" value="CNMP_BINDING_1"/>
    <property type="match status" value="2"/>
</dbReference>
<dbReference type="Pfam" id="PF00027">
    <property type="entry name" value="cNMP_binding"/>
    <property type="match status" value="7"/>
</dbReference>
<evidence type="ECO:0000256" key="8">
    <source>
        <dbReference type="ARBA" id="ARBA00023303"/>
    </source>
</evidence>
<sequence>MSKVVCGLQVEHFLKEDVVIEEGSTGDQMYFIAKGKMNVYIKGIRVSSLKSGDYFGEISLLFGDVKRTATVEAAANCIVYSLNRTEFRKVMDIDPSVSSMVTKLALKRMAQNKIDILPYTSLRRLPIDKSFNENEPLRSSSIKKQRVSAVRRLLKPSALASNKNYTSTDQVSSVSNGSEIDDIKSSIHASFSNYHTSHFINGSFMTTRSNNMLNTSNGEFPTNDQIVSFNLQDVSLDIKCNDKILNVRDETVAKTFIKSKMSNSIVFEASIGTENEQGNEKDSVVDGPRNSTSKPHQTIAVPPTIFETSAGNLPNTKQFINPTLEIHTSKSPVNIPPIIQEVSIANSVMKSEHPSIPETSITDFPNNRSSNFQHRSASDLVTAAGSEEGSNKNFRRRKASKTFSGNRDFLQLDIPNQFVKKNSASAMNELQNELKQLEKNASMIKEEIIRSSGKVRLISVVAAKSEAKLTSSREKPRKYQLIVEFVSRKGELKDAISDAQFFFNQSKAIHQFAEDEESPFPKISPELSHEPRPIQSVIYRDSDPPIIKKEAPVAVNVKKVNSTKKHRKKSSPWIYSKFQQIFTPANQALALFNLITCGALYPRTPEEYYLRSANMLLNALFLALYVGNISRYMIGLDSTGRKFHEQLEQVGQFISYKGLGRELKKKILHFYNLKYVNNKYFDEERIFQELNQPLKLSIYLRECAPLIRQVPFFRSSEKGFISNLVMMLKPMHFLKDDIVIEKGSVGAQMFFISSGNLEVNLNGRVLEIALLLKNPKRTATIKALTDCFLFSLSREALYKIKDWYPDVGKKMQEMADERIEADKMNFMTEVPFFKGASKEFFSEVFTALRMVTFDAGDLIIEKGTIGEEMYFIIGGSVNVVINDVVTFTMSAGMYFGEIAILMENTKRTVNIVAATFCSLYSLSKYDLNTIIVGHPELADKMLQVANERIFNDKIRNIVTKVPFLKTATNDIVAKLAKLIQIRQFQAGDQIYDVGMPGDSMFFIISGEVGIYDEERKISQLSVGQFFGEMSLVFKDSKRTCNVFAVTNCELYELHRSNLYKVLVDDPKLGEIIHSVADNRIMENKVRKLVSEVPLFHGASKNALSKIVKLLKLERYYHGTMIVKKDDIGNGMYFIAFGTLDVVKDDKVVAVLQSGQYFGEIDLLTDCVRTASVIASGTCELYYLSKENFKEAVEEFPQIREVLEQMAQERIQNDKIRNLLNEVPFFAQVEVEDSIISYIFDALKLVHFFPNSVVFEKDEIGSCMYFVASGNLVAKVGKEILTYIKGGQFFGEIALLFDSKRTASIYTETDCALYTLQRADLEEILRQFPTAAAKLKKVAEERLRYDKIREMIKKVSFFKDIEEDAIMDITKILKSEYFYDGSFVIVKDQLADKMYFVTSGKFQVIINDMVVSELSNSQFFGEIAILQADTRRTASVKADGNGELLSLSRVELQGVLKKYPKLLESLKKTVEKRLARDGLRARILEIPIFKEANPNFILELIDNLSTEICFSEDKIITQGDLADAMYFITFGEVYIIIDDQMIGTMTSGQYFGEIALLTENTLRTASIVAAGTCELLKLNKFSFNSIVEKYPDEKLRLQLEAEKLILNDKVRIIQISKQSPFFKCKKIEVLESAAELLVIQKVPANKVIFEKNANGDCIYFVKSGKVTIKDAANFMYDLKKGDCFGGKSLLTRL</sequence>
<comment type="caution">
    <text evidence="12">The sequence shown here is derived from an EMBL/GenBank/DDBJ whole genome shotgun (WGS) entry which is preliminary data.</text>
</comment>
<feature type="domain" description="Cyclic nucleotide-binding" evidence="11">
    <location>
        <begin position="712"/>
        <end position="818"/>
    </location>
</feature>
<feature type="domain" description="Cyclic nucleotide-binding" evidence="11">
    <location>
        <begin position="1"/>
        <end position="91"/>
    </location>
</feature>
<dbReference type="InterPro" id="IPR018488">
    <property type="entry name" value="cNMP-bd_CS"/>
</dbReference>
<dbReference type="PRINTS" id="PR00103">
    <property type="entry name" value="CAMPKINASE"/>
</dbReference>
<evidence type="ECO:0000313" key="13">
    <source>
        <dbReference type="Proteomes" id="UP001210925"/>
    </source>
</evidence>
<dbReference type="PANTHER" id="PTHR45638">
    <property type="entry name" value="CYCLIC NUCLEOTIDE-GATED CATION CHANNEL SUBUNIT A"/>
    <property type="match status" value="1"/>
</dbReference>
<feature type="domain" description="Cyclic nucleotide-binding" evidence="11">
    <location>
        <begin position="832"/>
        <end position="948"/>
    </location>
</feature>
<evidence type="ECO:0000259" key="11">
    <source>
        <dbReference type="PROSITE" id="PS50042"/>
    </source>
</evidence>
<feature type="region of interest" description="Disordered" evidence="10">
    <location>
        <begin position="381"/>
        <end position="400"/>
    </location>
</feature>
<keyword evidence="7" id="KW-1071">Ligand-gated ion channel</keyword>
<dbReference type="InterPro" id="IPR018490">
    <property type="entry name" value="cNMP-bd_dom_sf"/>
</dbReference>
<feature type="compositionally biased region" description="Polar residues" evidence="10">
    <location>
        <begin position="357"/>
        <end position="375"/>
    </location>
</feature>
<comment type="subcellular location">
    <subcellularLocation>
        <location evidence="1">Membrane</location>
        <topology evidence="1">Multi-pass membrane protein</topology>
    </subcellularLocation>
</comment>
<evidence type="ECO:0000256" key="7">
    <source>
        <dbReference type="ARBA" id="ARBA00023286"/>
    </source>
</evidence>
<dbReference type="GO" id="GO:0044877">
    <property type="term" value="F:protein-containing complex binding"/>
    <property type="evidence" value="ECO:0007669"/>
    <property type="project" value="TreeGrafter"/>
</dbReference>
<feature type="domain" description="Cyclic nucleotide-binding" evidence="11">
    <location>
        <begin position="1487"/>
        <end position="1603"/>
    </location>
</feature>
<dbReference type="PROSITE" id="PS50042">
    <property type="entry name" value="CNMP_BINDING_3"/>
    <property type="match status" value="9"/>
</dbReference>
<protein>
    <recommendedName>
        <fullName evidence="11">Cyclic nucleotide-binding domain-containing protein</fullName>
    </recommendedName>
</protein>
<dbReference type="SUPFAM" id="SSF51206">
    <property type="entry name" value="cAMP-binding domain-like"/>
    <property type="match status" value="9"/>
</dbReference>
<evidence type="ECO:0000256" key="6">
    <source>
        <dbReference type="ARBA" id="ARBA00023136"/>
    </source>
</evidence>
<evidence type="ECO:0000256" key="4">
    <source>
        <dbReference type="ARBA" id="ARBA00022989"/>
    </source>
</evidence>
<dbReference type="InterPro" id="IPR050866">
    <property type="entry name" value="CNG_cation_channel"/>
</dbReference>
<gene>
    <name evidence="12" type="ORF">HK103_005634</name>
</gene>
<name>A0AAD5UF14_9FUNG</name>
<dbReference type="EMBL" id="JADGKB010000053">
    <property type="protein sequence ID" value="KAJ3256271.1"/>
    <property type="molecule type" value="Genomic_DNA"/>
</dbReference>
<dbReference type="SMART" id="SM00100">
    <property type="entry name" value="cNMP"/>
    <property type="match status" value="8"/>
</dbReference>
<feature type="domain" description="Cyclic nucleotide-binding" evidence="11">
    <location>
        <begin position="1094"/>
        <end position="1209"/>
    </location>
</feature>
<keyword evidence="8" id="KW-0407">Ion channel</keyword>
<dbReference type="PROSITE" id="PS00889">
    <property type="entry name" value="CNMP_BINDING_2"/>
    <property type="match status" value="4"/>
</dbReference>
<feature type="domain" description="Cyclic nucleotide-binding" evidence="11">
    <location>
        <begin position="1356"/>
        <end position="1472"/>
    </location>
</feature>
<keyword evidence="2" id="KW-0813">Transport</keyword>
<feature type="domain" description="Cyclic nucleotide-binding" evidence="11">
    <location>
        <begin position="963"/>
        <end position="1062"/>
    </location>
</feature>
<evidence type="ECO:0000256" key="10">
    <source>
        <dbReference type="SAM" id="MobiDB-lite"/>
    </source>
</evidence>
<evidence type="ECO:0000256" key="5">
    <source>
        <dbReference type="ARBA" id="ARBA00023065"/>
    </source>
</evidence>
<keyword evidence="3" id="KW-0812">Transmembrane</keyword>
<evidence type="ECO:0000313" key="12">
    <source>
        <dbReference type="EMBL" id="KAJ3256271.1"/>
    </source>
</evidence>
<dbReference type="PANTHER" id="PTHR45638:SF11">
    <property type="entry name" value="CYCLIC NUCLEOTIDE-GATED CATION CHANNEL SUBUNIT A"/>
    <property type="match status" value="1"/>
</dbReference>
<keyword evidence="9" id="KW-0175">Coiled coil</keyword>
<dbReference type="GO" id="GO:0016020">
    <property type="term" value="C:membrane"/>
    <property type="evidence" value="ECO:0007669"/>
    <property type="project" value="UniProtKB-SubCell"/>
</dbReference>
<keyword evidence="6" id="KW-0472">Membrane</keyword>
<dbReference type="CDD" id="cd00038">
    <property type="entry name" value="CAP_ED"/>
    <property type="match status" value="8"/>
</dbReference>